<evidence type="ECO:0000259" key="11">
    <source>
        <dbReference type="PROSITE" id="PS51352"/>
    </source>
</evidence>
<keyword evidence="5 12" id="KW-0560">Oxidoreductase</keyword>
<dbReference type="GO" id="GO:0033554">
    <property type="term" value="P:cellular response to stress"/>
    <property type="evidence" value="ECO:0007669"/>
    <property type="project" value="TreeGrafter"/>
</dbReference>
<dbReference type="KEGG" id="cav:M832_07650"/>
<evidence type="ECO:0000313" key="12">
    <source>
        <dbReference type="EMBL" id="AHK63616.1"/>
    </source>
</evidence>
<keyword evidence="4 12" id="KW-0575">Peroxidase</keyword>
<evidence type="ECO:0000256" key="8">
    <source>
        <dbReference type="ARBA" id="ARBA00032824"/>
    </source>
</evidence>
<reference evidence="12 13" key="1">
    <citation type="journal article" date="2014" name="Syst. Appl. Microbiol.">
        <title>Evidence for the existence of two new members of the family Chlamydiaceae and proposal of Chlamydia avium sp. nov. and Chlamydia gallinacea sp. nov.</title>
        <authorList>
            <person name="Sachse K."/>
            <person name="Laroucau K."/>
            <person name="Riege K."/>
            <person name="Wehner S."/>
            <person name="Dilcher M."/>
            <person name="Creasy H.H."/>
            <person name="Weidmann M."/>
            <person name="Myers G."/>
            <person name="Vorimore F."/>
            <person name="Vicari N."/>
            <person name="Magnino S."/>
            <person name="Liebler-Tenorio E."/>
            <person name="Ruettger A."/>
            <person name="Bavoil P.M."/>
            <person name="Hufert F.T."/>
            <person name="Rossello-Mora R."/>
            <person name="Marz M."/>
        </authorList>
    </citation>
    <scope>NUCLEOTIDE SEQUENCE [LARGE SCALE GENOMIC DNA]</scope>
    <source>
        <strain evidence="12 13">10DC88</strain>
    </source>
</reference>
<comment type="subcellular location">
    <subcellularLocation>
        <location evidence="1">Cytoplasm</location>
    </subcellularLocation>
</comment>
<evidence type="ECO:0000256" key="4">
    <source>
        <dbReference type="ARBA" id="ARBA00022559"/>
    </source>
</evidence>
<dbReference type="PANTHER" id="PTHR10681">
    <property type="entry name" value="THIOREDOXIN PEROXIDASE"/>
    <property type="match status" value="1"/>
</dbReference>
<dbReference type="GO" id="GO:0045454">
    <property type="term" value="P:cell redox homeostasis"/>
    <property type="evidence" value="ECO:0007669"/>
    <property type="project" value="TreeGrafter"/>
</dbReference>
<keyword evidence="6" id="KW-1015">Disulfide bond</keyword>
<dbReference type="CDD" id="cd03015">
    <property type="entry name" value="PRX_Typ2cys"/>
    <property type="match status" value="1"/>
</dbReference>
<dbReference type="PANTHER" id="PTHR10681:SF128">
    <property type="entry name" value="THIOREDOXIN-DEPENDENT PEROXIDE REDUCTASE, MITOCHONDRIAL"/>
    <property type="match status" value="1"/>
</dbReference>
<feature type="active site" description="Cysteine sulfenic acid (-SOH) intermediate; for peroxidase activity" evidence="10">
    <location>
        <position position="53"/>
    </location>
</feature>
<organism evidence="12 13">
    <name type="scientific">Chlamydia avium 10DC88</name>
    <dbReference type="NCBI Taxonomy" id="1229831"/>
    <lineage>
        <taxon>Bacteria</taxon>
        <taxon>Pseudomonadati</taxon>
        <taxon>Chlamydiota</taxon>
        <taxon>Chlamydiia</taxon>
        <taxon>Chlamydiales</taxon>
        <taxon>Chlamydiaceae</taxon>
        <taxon>Chlamydia/Chlamydophila group</taxon>
        <taxon>Chlamydia</taxon>
    </lineage>
</organism>
<dbReference type="FunFam" id="3.40.30.10:FF:000002">
    <property type="entry name" value="Alkyl hydroperoxide reductase C"/>
    <property type="match status" value="1"/>
</dbReference>
<dbReference type="SUPFAM" id="SSF52833">
    <property type="entry name" value="Thioredoxin-like"/>
    <property type="match status" value="1"/>
</dbReference>
<evidence type="ECO:0000256" key="9">
    <source>
        <dbReference type="ARBA" id="ARBA00037420"/>
    </source>
</evidence>
<evidence type="ECO:0000256" key="5">
    <source>
        <dbReference type="ARBA" id="ARBA00023002"/>
    </source>
</evidence>
<keyword evidence="3" id="KW-0963">Cytoplasm</keyword>
<evidence type="ECO:0000256" key="2">
    <source>
        <dbReference type="ARBA" id="ARBA00009796"/>
    </source>
</evidence>
<keyword evidence="7" id="KW-0676">Redox-active center</keyword>
<dbReference type="Gene3D" id="3.40.30.10">
    <property type="entry name" value="Glutaredoxin"/>
    <property type="match status" value="1"/>
</dbReference>
<accession>W8JGF3</accession>
<dbReference type="InterPro" id="IPR024706">
    <property type="entry name" value="Peroxiredoxin_AhpC-typ"/>
</dbReference>
<dbReference type="GO" id="GO:0008379">
    <property type="term" value="F:thioredoxin peroxidase activity"/>
    <property type="evidence" value="ECO:0007669"/>
    <property type="project" value="TreeGrafter"/>
</dbReference>
<sequence>MRIIMESLSIGKPAPDFTAHAVVDGKVKTISLADYRGRYVLLFFYPKDFTYVCPTELHAFQDALQEFQSRNAEVLGCSVDDLDTHQRWLNTNKKLGGVQGITYPLISDIGGELSRLYGVLDSVSGLSFRGCFLIDKEGIIRHLVINDLPLGRSIDEELRVLEALIFFENHGLVCPANWQQGQKAMAPNEEGLKEYFGTID</sequence>
<gene>
    <name evidence="12" type="primary">prdX2</name>
    <name evidence="12" type="ORF">M832_07650</name>
</gene>
<comment type="similarity">
    <text evidence="2">Belongs to the peroxiredoxin family. AhpC/Prx1 subfamily.</text>
</comment>
<dbReference type="InterPro" id="IPR050217">
    <property type="entry name" value="Peroxiredoxin"/>
</dbReference>
<feature type="domain" description="Thioredoxin" evidence="11">
    <location>
        <begin position="8"/>
        <end position="166"/>
    </location>
</feature>
<comment type="function">
    <text evidence="9">Thiol-specific peroxidase that catalyzes the reduction of hydrogen peroxide and organic hydroperoxides to water and alcohols, respectively. Plays a role in cell protection against oxidative stress by detoxifying peroxides.</text>
</comment>
<dbReference type="PROSITE" id="PS51352">
    <property type="entry name" value="THIOREDOXIN_2"/>
    <property type="match status" value="1"/>
</dbReference>
<proteinExistence type="inferred from homology"/>
<dbReference type="GO" id="GO:0006979">
    <property type="term" value="P:response to oxidative stress"/>
    <property type="evidence" value="ECO:0007669"/>
    <property type="project" value="TreeGrafter"/>
</dbReference>
<dbReference type="PATRIC" id="fig|1229831.3.peg.765"/>
<dbReference type="InterPro" id="IPR019479">
    <property type="entry name" value="Peroxiredoxin_C"/>
</dbReference>
<dbReference type="GO" id="GO:0005829">
    <property type="term" value="C:cytosol"/>
    <property type="evidence" value="ECO:0007669"/>
    <property type="project" value="TreeGrafter"/>
</dbReference>
<evidence type="ECO:0000256" key="6">
    <source>
        <dbReference type="ARBA" id="ARBA00023157"/>
    </source>
</evidence>
<dbReference type="InterPro" id="IPR000866">
    <property type="entry name" value="AhpC/TSA"/>
</dbReference>
<dbReference type="PIRSF" id="PIRSF000239">
    <property type="entry name" value="AHPC"/>
    <property type="match status" value="1"/>
</dbReference>
<evidence type="ECO:0000256" key="10">
    <source>
        <dbReference type="PIRSR" id="PIRSR000239-1"/>
    </source>
</evidence>
<dbReference type="Pfam" id="PF00578">
    <property type="entry name" value="AhpC-TSA"/>
    <property type="match status" value="1"/>
</dbReference>
<dbReference type="Pfam" id="PF10417">
    <property type="entry name" value="1-cysPrx_C"/>
    <property type="match status" value="1"/>
</dbReference>
<evidence type="ECO:0000256" key="7">
    <source>
        <dbReference type="ARBA" id="ARBA00023284"/>
    </source>
</evidence>
<dbReference type="GO" id="GO:0042744">
    <property type="term" value="P:hydrogen peroxide catabolic process"/>
    <property type="evidence" value="ECO:0007669"/>
    <property type="project" value="TreeGrafter"/>
</dbReference>
<dbReference type="EMBL" id="CP006571">
    <property type="protein sequence ID" value="AHK63616.1"/>
    <property type="molecule type" value="Genomic_DNA"/>
</dbReference>
<dbReference type="eggNOG" id="COG0450">
    <property type="taxonomic scope" value="Bacteria"/>
</dbReference>
<evidence type="ECO:0000256" key="1">
    <source>
        <dbReference type="ARBA" id="ARBA00004496"/>
    </source>
</evidence>
<dbReference type="InterPro" id="IPR036249">
    <property type="entry name" value="Thioredoxin-like_sf"/>
</dbReference>
<dbReference type="STRING" id="1229831.M832_07650"/>
<evidence type="ECO:0000313" key="13">
    <source>
        <dbReference type="Proteomes" id="UP000019433"/>
    </source>
</evidence>
<protein>
    <recommendedName>
        <fullName evidence="8">Thioredoxin peroxidase</fullName>
    </recommendedName>
</protein>
<dbReference type="HOGENOM" id="CLU_042529_21_0_0"/>
<name>W8JGF3_9CHLA</name>
<evidence type="ECO:0000256" key="3">
    <source>
        <dbReference type="ARBA" id="ARBA00022490"/>
    </source>
</evidence>
<dbReference type="AlphaFoldDB" id="W8JGF3"/>
<dbReference type="InterPro" id="IPR013766">
    <property type="entry name" value="Thioredoxin_domain"/>
</dbReference>
<dbReference type="Proteomes" id="UP000019433">
    <property type="component" value="Chromosome"/>
</dbReference>